<protein>
    <submittedName>
        <fullName evidence="2">Uncharacterized protein</fullName>
    </submittedName>
</protein>
<name>A0A852UX67_9ACTN</name>
<dbReference type="RefSeq" id="WP_179818095.1">
    <property type="nucleotide sequence ID" value="NZ_JACCCO010000001.1"/>
</dbReference>
<accession>A0A852UX67</accession>
<keyword evidence="3" id="KW-1185">Reference proteome</keyword>
<feature type="compositionally biased region" description="Basic and acidic residues" evidence="1">
    <location>
        <begin position="86"/>
        <end position="100"/>
    </location>
</feature>
<dbReference type="Proteomes" id="UP000576393">
    <property type="component" value="Unassembled WGS sequence"/>
</dbReference>
<evidence type="ECO:0000256" key="1">
    <source>
        <dbReference type="SAM" id="MobiDB-lite"/>
    </source>
</evidence>
<evidence type="ECO:0000313" key="3">
    <source>
        <dbReference type="Proteomes" id="UP000576393"/>
    </source>
</evidence>
<dbReference type="AlphaFoldDB" id="A0A852UX67"/>
<proteinExistence type="predicted"/>
<gene>
    <name evidence="2" type="ORF">HDA43_000490</name>
</gene>
<evidence type="ECO:0000313" key="2">
    <source>
        <dbReference type="EMBL" id="NYF38331.1"/>
    </source>
</evidence>
<feature type="compositionally biased region" description="Basic and acidic residues" evidence="1">
    <location>
        <begin position="42"/>
        <end position="54"/>
    </location>
</feature>
<organism evidence="2 3">
    <name type="scientific">Streptosporangium sandarakinum</name>
    <dbReference type="NCBI Taxonomy" id="1260955"/>
    <lineage>
        <taxon>Bacteria</taxon>
        <taxon>Bacillati</taxon>
        <taxon>Actinomycetota</taxon>
        <taxon>Actinomycetes</taxon>
        <taxon>Streptosporangiales</taxon>
        <taxon>Streptosporangiaceae</taxon>
        <taxon>Streptosporangium</taxon>
    </lineage>
</organism>
<comment type="caution">
    <text evidence="2">The sequence shown here is derived from an EMBL/GenBank/DDBJ whole genome shotgun (WGS) entry which is preliminary data.</text>
</comment>
<reference evidence="2 3" key="1">
    <citation type="submission" date="2020-07" db="EMBL/GenBank/DDBJ databases">
        <title>Sequencing the genomes of 1000 actinobacteria strains.</title>
        <authorList>
            <person name="Klenk H.-P."/>
        </authorList>
    </citation>
    <scope>NUCLEOTIDE SEQUENCE [LARGE SCALE GENOMIC DNA]</scope>
    <source>
        <strain evidence="2 3">DSM 45763</strain>
    </source>
</reference>
<sequence>MNDHAAPEEAAEDGGPVEESRDPAGKRHGGAPDDPPPAPRGIDGESRVVAERSGADATFPDRPLPADLPPDDLGDLVGGPAPATGERADGGEGSGKRAPEPEMGPAS</sequence>
<dbReference type="EMBL" id="JACCCO010000001">
    <property type="protein sequence ID" value="NYF38331.1"/>
    <property type="molecule type" value="Genomic_DNA"/>
</dbReference>
<feature type="region of interest" description="Disordered" evidence="1">
    <location>
        <begin position="1"/>
        <end position="107"/>
    </location>
</feature>